<reference evidence="6" key="1">
    <citation type="submission" date="2018-02" db="EMBL/GenBank/DDBJ databases">
        <authorList>
            <person name="Clavel T."/>
            <person name="Strowig T."/>
        </authorList>
    </citation>
    <scope>NUCLEOTIDE SEQUENCE [LARGE SCALE GENOMIC DNA]</scope>
    <source>
        <strain evidence="6">DSM 100764</strain>
    </source>
</reference>
<evidence type="ECO:0000313" key="6">
    <source>
        <dbReference type="Proteomes" id="UP000244925"/>
    </source>
</evidence>
<dbReference type="Gene3D" id="2.40.420.20">
    <property type="match status" value="1"/>
</dbReference>
<feature type="coiled-coil region" evidence="2">
    <location>
        <begin position="138"/>
        <end position="165"/>
    </location>
</feature>
<proteinExistence type="inferred from homology"/>
<evidence type="ECO:0000259" key="4">
    <source>
        <dbReference type="Pfam" id="PF25967"/>
    </source>
</evidence>
<dbReference type="Gene3D" id="1.10.287.470">
    <property type="entry name" value="Helix hairpin bin"/>
    <property type="match status" value="1"/>
</dbReference>
<dbReference type="Gene3D" id="2.40.30.170">
    <property type="match status" value="1"/>
</dbReference>
<feature type="region of interest" description="Disordered" evidence="3">
    <location>
        <begin position="1"/>
        <end position="20"/>
    </location>
</feature>
<evidence type="ECO:0000256" key="2">
    <source>
        <dbReference type="SAM" id="Coils"/>
    </source>
</evidence>
<dbReference type="NCBIfam" id="TIGR01730">
    <property type="entry name" value="RND_mfp"/>
    <property type="match status" value="1"/>
</dbReference>
<protein>
    <submittedName>
        <fullName evidence="5">Efflux RND transporter periplasmic adaptor subunit</fullName>
    </submittedName>
</protein>
<organism evidence="5 6">
    <name type="scientific">Paramuribaculum intestinale</name>
    <dbReference type="NCBI Taxonomy" id="2094151"/>
    <lineage>
        <taxon>Bacteria</taxon>
        <taxon>Pseudomonadati</taxon>
        <taxon>Bacteroidota</taxon>
        <taxon>Bacteroidia</taxon>
        <taxon>Bacteroidales</taxon>
        <taxon>Muribaculaceae</taxon>
        <taxon>Paramuribaculum</taxon>
    </lineage>
</organism>
<dbReference type="SUPFAM" id="SSF111369">
    <property type="entry name" value="HlyD-like secretion proteins"/>
    <property type="match status" value="1"/>
</dbReference>
<evidence type="ECO:0000256" key="1">
    <source>
        <dbReference type="ARBA" id="ARBA00009477"/>
    </source>
</evidence>
<dbReference type="GO" id="GO:1990281">
    <property type="term" value="C:efflux pump complex"/>
    <property type="evidence" value="ECO:0007669"/>
    <property type="project" value="TreeGrafter"/>
</dbReference>
<accession>A0A2V1IVD4</accession>
<dbReference type="InterPro" id="IPR006143">
    <property type="entry name" value="RND_pump_MFP"/>
</dbReference>
<dbReference type="Pfam" id="PF25967">
    <property type="entry name" value="RND-MFP_C"/>
    <property type="match status" value="1"/>
</dbReference>
<dbReference type="AlphaFoldDB" id="A0A2V1IVD4"/>
<dbReference type="EMBL" id="PUBV01000018">
    <property type="protein sequence ID" value="PWB06890.1"/>
    <property type="molecule type" value="Genomic_DNA"/>
</dbReference>
<comment type="similarity">
    <text evidence="1">Belongs to the membrane fusion protein (MFP) (TC 8.A.1) family.</text>
</comment>
<feature type="domain" description="Multidrug resistance protein MdtA-like C-terminal permuted SH3" evidence="4">
    <location>
        <begin position="273"/>
        <end position="330"/>
    </location>
</feature>
<evidence type="ECO:0000256" key="3">
    <source>
        <dbReference type="SAM" id="MobiDB-lite"/>
    </source>
</evidence>
<dbReference type="GO" id="GO:0015562">
    <property type="term" value="F:efflux transmembrane transporter activity"/>
    <property type="evidence" value="ECO:0007669"/>
    <property type="project" value="TreeGrafter"/>
</dbReference>
<evidence type="ECO:0000313" key="5">
    <source>
        <dbReference type="EMBL" id="PWB06890.1"/>
    </source>
</evidence>
<comment type="caution">
    <text evidence="5">The sequence shown here is derived from an EMBL/GenBank/DDBJ whole genome shotgun (WGS) entry which is preliminary data.</text>
</comment>
<keyword evidence="6" id="KW-1185">Reference proteome</keyword>
<name>A0A2V1IVD4_9BACT</name>
<dbReference type="Proteomes" id="UP000244925">
    <property type="component" value="Unassembled WGS sequence"/>
</dbReference>
<dbReference type="PANTHER" id="PTHR30469">
    <property type="entry name" value="MULTIDRUG RESISTANCE PROTEIN MDTA"/>
    <property type="match status" value="1"/>
</dbReference>
<keyword evidence="2" id="KW-0175">Coiled coil</keyword>
<sequence length="347" mass="37680">MFGIGFSSCGNASDSSEHDTDSVATVLPSKIAEVKTLKLTPKMFSHETVSNGKVSAHDFADLSFASSDAVIDRIMVKNGQHVRKGQPIASLDKFKLENTLTQNLNDLETARLELADVLIGQGYDPEKPGEVPAEVMKLARLRSGLDKAETVLQQTRRELEDATLKAPFDGVVANLFQKVHNRPDNSQPFCRIVASGGMDVEFKILESELSVIRQGDRVTVTSFSTGETSEGTVSEINPVVNDDGLVTVRASVKGSGLFDGMNVKMSVKRDLENALVVPKSAVVLRTGKQVVFVHSNGKALWNYVTTGLENMNEYIITDGLTEGMEVIYDGNVNLAHESPVTVVDDKH</sequence>
<dbReference type="InterPro" id="IPR058627">
    <property type="entry name" value="MdtA-like_C"/>
</dbReference>
<dbReference type="Gene3D" id="2.40.50.100">
    <property type="match status" value="1"/>
</dbReference>
<gene>
    <name evidence="5" type="ORF">C5O25_09000</name>
</gene>